<gene>
    <name evidence="2" type="ORF">SVIM_LOCUS162519</name>
</gene>
<feature type="compositionally biased region" description="Polar residues" evidence="1">
    <location>
        <begin position="194"/>
        <end position="217"/>
    </location>
</feature>
<reference evidence="2" key="1">
    <citation type="submission" date="2019-03" db="EMBL/GenBank/DDBJ databases">
        <authorList>
            <person name="Mank J."/>
            <person name="Almeida P."/>
        </authorList>
    </citation>
    <scope>NUCLEOTIDE SEQUENCE</scope>
    <source>
        <strain evidence="2">78183</strain>
    </source>
</reference>
<name>A0A6N2L3Q4_SALVM</name>
<dbReference type="EMBL" id="CAADRP010001001">
    <property type="protein sequence ID" value="VFU34168.1"/>
    <property type="molecule type" value="Genomic_DNA"/>
</dbReference>
<feature type="compositionally biased region" description="Polar residues" evidence="1">
    <location>
        <begin position="226"/>
        <end position="239"/>
    </location>
</feature>
<accession>A0A6N2L3Q4</accession>
<feature type="region of interest" description="Disordered" evidence="1">
    <location>
        <begin position="177"/>
        <end position="251"/>
    </location>
</feature>
<dbReference type="PANTHER" id="PTHR46085:SF16">
    <property type="entry name" value="ARFGAP_RECO-LIKE ZINC FINGER DOMAIN-CONTAINING PROTEIN"/>
    <property type="match status" value="1"/>
</dbReference>
<protein>
    <submittedName>
        <fullName evidence="2">Uncharacterized protein</fullName>
    </submittedName>
</protein>
<dbReference type="GO" id="GO:0005096">
    <property type="term" value="F:GTPase activator activity"/>
    <property type="evidence" value="ECO:0007669"/>
    <property type="project" value="InterPro"/>
</dbReference>
<organism evidence="2">
    <name type="scientific">Salix viminalis</name>
    <name type="common">Common osier</name>
    <name type="synonym">Basket willow</name>
    <dbReference type="NCBI Taxonomy" id="40686"/>
    <lineage>
        <taxon>Eukaryota</taxon>
        <taxon>Viridiplantae</taxon>
        <taxon>Streptophyta</taxon>
        <taxon>Embryophyta</taxon>
        <taxon>Tracheophyta</taxon>
        <taxon>Spermatophyta</taxon>
        <taxon>Magnoliopsida</taxon>
        <taxon>eudicotyledons</taxon>
        <taxon>Gunneridae</taxon>
        <taxon>Pentapetalae</taxon>
        <taxon>rosids</taxon>
        <taxon>fabids</taxon>
        <taxon>Malpighiales</taxon>
        <taxon>Salicaceae</taxon>
        <taxon>Saliceae</taxon>
        <taxon>Salix</taxon>
    </lineage>
</organism>
<dbReference type="InterPro" id="IPR044820">
    <property type="entry name" value="AGD14-like"/>
</dbReference>
<sequence>MTKKNKEERIEKIIRGLLILPENRRCINCNSCREFTRGIKSISMAKFNAEEVSALQEVSGGNFLVINQQKVRDFIKHVYVDRRYTGEKSQEKLPLLKLTDKEESGFEMMEYEVAGRLVSTRLPTESPGLGTSYLTFKRTGISPGPMPLWYALSNLFQGEIFHLYRLVSILKHRTGRMQMMPPSSGPMESADGNPVQQKSHNSESSVDLNANSKSSDATAAPPAQENLLSSEGGNCSSHESSGKKNALPAPKPNTLEFLLMELPVPSVIPADSTS</sequence>
<proteinExistence type="predicted"/>
<dbReference type="InterPro" id="IPR037278">
    <property type="entry name" value="ARFGAP/RecO"/>
</dbReference>
<dbReference type="SUPFAM" id="SSF57863">
    <property type="entry name" value="ArfGap/RecO-like zinc finger"/>
    <property type="match status" value="1"/>
</dbReference>
<evidence type="ECO:0000256" key="1">
    <source>
        <dbReference type="SAM" id="MobiDB-lite"/>
    </source>
</evidence>
<evidence type="ECO:0000313" key="2">
    <source>
        <dbReference type="EMBL" id="VFU34168.1"/>
    </source>
</evidence>
<dbReference type="PANTHER" id="PTHR46085">
    <property type="entry name" value="ARFGAP/RECO-RELATED"/>
    <property type="match status" value="1"/>
</dbReference>
<dbReference type="AlphaFoldDB" id="A0A6N2L3Q4"/>